<dbReference type="AlphaFoldDB" id="A0A918I8T4"/>
<feature type="transmembrane region" description="Helical" evidence="1">
    <location>
        <begin position="220"/>
        <end position="245"/>
    </location>
</feature>
<gene>
    <name evidence="2" type="ORF">GCM10010260_18330</name>
</gene>
<comment type="caution">
    <text evidence="2">The sequence shown here is derived from an EMBL/GenBank/DDBJ whole genome shotgun (WGS) entry which is preliminary data.</text>
</comment>
<keyword evidence="1" id="KW-1133">Transmembrane helix</keyword>
<evidence type="ECO:0008006" key="4">
    <source>
        <dbReference type="Google" id="ProtNLM"/>
    </source>
</evidence>
<proteinExistence type="predicted"/>
<keyword evidence="1" id="KW-0472">Membrane</keyword>
<name>A0A918I8T4_9ACTN</name>
<reference evidence="2" key="1">
    <citation type="journal article" date="2014" name="Int. J. Syst. Evol. Microbiol.">
        <title>Complete genome sequence of Corynebacterium casei LMG S-19264T (=DSM 44701T), isolated from a smear-ripened cheese.</title>
        <authorList>
            <consortium name="US DOE Joint Genome Institute (JGI-PGF)"/>
            <person name="Walter F."/>
            <person name="Albersmeier A."/>
            <person name="Kalinowski J."/>
            <person name="Ruckert C."/>
        </authorList>
    </citation>
    <scope>NUCLEOTIDE SEQUENCE</scope>
    <source>
        <strain evidence="2">JCM 4369</strain>
    </source>
</reference>
<keyword evidence="3" id="KW-1185">Reference proteome</keyword>
<accession>A0A918I8T4</accession>
<sequence length="303" mass="31549">MSAFLSTLGGRLAERWMALLAVPGLIYLAALAAAGTLGQRHWNDTGRLRARLDALAAAPGAHSPGALAVAALAVLAGAAAVGAAVQAVGTWCEKAWLTDARGPATRRLTARRLRRWQDADRAYRTALVAAGRATIAGAGDAGPLTESAERHHAARARIALAAPRHPFWAGDRITAPEHRVWHAYRLDLTVAWPHLWLLAPDGTRAELNTARAAFAAAARLHAWAAAYLLLGVCWWPAAVIGLLAAATAAGRGRAAASAFADLAEAVTDLHGKDLALALGIPCDGGLSREVGAEMTRVLGKDVA</sequence>
<reference evidence="2" key="2">
    <citation type="submission" date="2020-09" db="EMBL/GenBank/DDBJ databases">
        <authorList>
            <person name="Sun Q."/>
            <person name="Ohkuma M."/>
        </authorList>
    </citation>
    <scope>NUCLEOTIDE SEQUENCE</scope>
    <source>
        <strain evidence="2">JCM 4369</strain>
    </source>
</reference>
<evidence type="ECO:0000256" key="1">
    <source>
        <dbReference type="SAM" id="Phobius"/>
    </source>
</evidence>
<dbReference type="Proteomes" id="UP000618795">
    <property type="component" value="Unassembled WGS sequence"/>
</dbReference>
<dbReference type="EMBL" id="BMTD01000003">
    <property type="protein sequence ID" value="GGU85839.1"/>
    <property type="molecule type" value="Genomic_DNA"/>
</dbReference>
<protein>
    <recommendedName>
        <fullName evidence="4">Vegetative cell wall protein gp1</fullName>
    </recommendedName>
</protein>
<keyword evidence="1" id="KW-0812">Transmembrane</keyword>
<evidence type="ECO:0000313" key="2">
    <source>
        <dbReference type="EMBL" id="GGU85839.1"/>
    </source>
</evidence>
<evidence type="ECO:0000313" key="3">
    <source>
        <dbReference type="Proteomes" id="UP000618795"/>
    </source>
</evidence>
<organism evidence="2 3">
    <name type="scientific">Streptomyces filipinensis</name>
    <dbReference type="NCBI Taxonomy" id="66887"/>
    <lineage>
        <taxon>Bacteria</taxon>
        <taxon>Bacillati</taxon>
        <taxon>Actinomycetota</taxon>
        <taxon>Actinomycetes</taxon>
        <taxon>Kitasatosporales</taxon>
        <taxon>Streptomycetaceae</taxon>
        <taxon>Streptomyces</taxon>
    </lineage>
</organism>
<dbReference type="RefSeq" id="WP_191872332.1">
    <property type="nucleotide sequence ID" value="NZ_BMTD01000003.1"/>
</dbReference>